<dbReference type="InterPro" id="IPR000711">
    <property type="entry name" value="ATPase_OSCP/dsu"/>
</dbReference>
<evidence type="ECO:0000256" key="6">
    <source>
        <dbReference type="ARBA" id="ARBA00023310"/>
    </source>
</evidence>
<accession>A0A8S1TYN4</accession>
<keyword evidence="6" id="KW-0066">ATP synthesis</keyword>
<keyword evidence="7" id="KW-1133">Transmembrane helix</keyword>
<keyword evidence="5 7" id="KW-0472">Membrane</keyword>
<evidence type="ECO:0000256" key="2">
    <source>
        <dbReference type="ARBA" id="ARBA00022448"/>
    </source>
</evidence>
<reference evidence="8" key="1">
    <citation type="submission" date="2021-01" db="EMBL/GenBank/DDBJ databases">
        <authorList>
            <consortium name="Genoscope - CEA"/>
            <person name="William W."/>
        </authorList>
    </citation>
    <scope>NUCLEOTIDE SEQUENCE</scope>
</reference>
<dbReference type="OMA" id="HINAPIC"/>
<feature type="transmembrane region" description="Helical" evidence="7">
    <location>
        <begin position="23"/>
        <end position="42"/>
    </location>
</feature>
<evidence type="ECO:0000256" key="4">
    <source>
        <dbReference type="ARBA" id="ARBA00023065"/>
    </source>
</evidence>
<evidence type="ECO:0000256" key="7">
    <source>
        <dbReference type="SAM" id="Phobius"/>
    </source>
</evidence>
<evidence type="ECO:0000256" key="3">
    <source>
        <dbReference type="ARBA" id="ARBA00022781"/>
    </source>
</evidence>
<evidence type="ECO:0000313" key="9">
    <source>
        <dbReference type="Proteomes" id="UP000683925"/>
    </source>
</evidence>
<dbReference type="Proteomes" id="UP000683925">
    <property type="component" value="Unassembled WGS sequence"/>
</dbReference>
<evidence type="ECO:0008006" key="10">
    <source>
        <dbReference type="Google" id="ProtNLM"/>
    </source>
</evidence>
<protein>
    <recommendedName>
        <fullName evidence="10">ATP synthase subunit delta, chloroplastic</fullName>
    </recommendedName>
</protein>
<proteinExistence type="inferred from homology"/>
<keyword evidence="9" id="KW-1185">Reference proteome</keyword>
<dbReference type="NCBIfam" id="TIGR01145">
    <property type="entry name" value="ATP_synt_delta"/>
    <property type="match status" value="1"/>
</dbReference>
<comment type="subcellular location">
    <subcellularLocation>
        <location evidence="1">Membrane</location>
    </subcellularLocation>
</comment>
<keyword evidence="3" id="KW-0375">Hydrogen ion transport</keyword>
<dbReference type="AlphaFoldDB" id="A0A8S1TYN4"/>
<dbReference type="PANTHER" id="PTHR11910">
    <property type="entry name" value="ATP SYNTHASE DELTA CHAIN"/>
    <property type="match status" value="1"/>
</dbReference>
<evidence type="ECO:0000256" key="1">
    <source>
        <dbReference type="ARBA" id="ARBA00004370"/>
    </source>
</evidence>
<organism evidence="8 9">
    <name type="scientific">Paramecium octaurelia</name>
    <dbReference type="NCBI Taxonomy" id="43137"/>
    <lineage>
        <taxon>Eukaryota</taxon>
        <taxon>Sar</taxon>
        <taxon>Alveolata</taxon>
        <taxon>Ciliophora</taxon>
        <taxon>Intramacronucleata</taxon>
        <taxon>Oligohymenophorea</taxon>
        <taxon>Peniculida</taxon>
        <taxon>Parameciidae</taxon>
        <taxon>Paramecium</taxon>
    </lineage>
</organism>
<dbReference type="HAMAP" id="MF_01416">
    <property type="entry name" value="ATP_synth_delta_bact"/>
    <property type="match status" value="1"/>
</dbReference>
<evidence type="ECO:0000313" key="8">
    <source>
        <dbReference type="EMBL" id="CAD8157390.1"/>
    </source>
</evidence>
<dbReference type="GO" id="GO:0046933">
    <property type="term" value="F:proton-transporting ATP synthase activity, rotational mechanism"/>
    <property type="evidence" value="ECO:0007669"/>
    <property type="project" value="InterPro"/>
</dbReference>
<sequence length="311" mass="35987">MTNLAIQQNRQQNWFGFHHSDRILCFLICVVFCGAFYTLFIVNQLNRQYIIQCEFHLYKKHRKAQILLKTQKECLLEIVQFIHPKIHESFIQKSQLNMFKLIQRACFRYAVASSKAEAEIKSVAGHKPPSFEDTVQGKYAGVLFSTASQREALHLVLQDMKYFKDLAEKSPVFAGFLLNSAYKRNQQRNVIQALTKEGFHEVTINLLNTMIDSQRISYLTKTAEKYIEYYRIFNKEENITIISAETLSEEQRAQVVGALKESSPNVQFSVQYKVDPSILGGLQMYSGNKFLDCSLLSRVNKLRSELQKLSI</sequence>
<keyword evidence="7" id="KW-0812">Transmembrane</keyword>
<dbReference type="OrthoDB" id="1262810at2759"/>
<keyword evidence="4" id="KW-0406">Ion transport</keyword>
<name>A0A8S1TYN4_PAROT</name>
<dbReference type="Pfam" id="PF00213">
    <property type="entry name" value="OSCP"/>
    <property type="match status" value="1"/>
</dbReference>
<gene>
    <name evidence="8" type="ORF">POCTA_138.1.T0330290</name>
</gene>
<dbReference type="EMBL" id="CAJJDP010000033">
    <property type="protein sequence ID" value="CAD8157390.1"/>
    <property type="molecule type" value="Genomic_DNA"/>
</dbReference>
<evidence type="ECO:0000256" key="5">
    <source>
        <dbReference type="ARBA" id="ARBA00023136"/>
    </source>
</evidence>
<comment type="caution">
    <text evidence="8">The sequence shown here is derived from an EMBL/GenBank/DDBJ whole genome shotgun (WGS) entry which is preliminary data.</text>
</comment>
<keyword evidence="2" id="KW-0813">Transport</keyword>
<dbReference type="GO" id="GO:0016020">
    <property type="term" value="C:membrane"/>
    <property type="evidence" value="ECO:0007669"/>
    <property type="project" value="UniProtKB-SubCell"/>
</dbReference>